<evidence type="ECO:0000313" key="3">
    <source>
        <dbReference type="Proteomes" id="UP000276133"/>
    </source>
</evidence>
<keyword evidence="3" id="KW-1185">Reference proteome</keyword>
<dbReference type="GO" id="GO:0005868">
    <property type="term" value="C:cytoplasmic dynein complex"/>
    <property type="evidence" value="ECO:0007669"/>
    <property type="project" value="TreeGrafter"/>
</dbReference>
<dbReference type="Proteomes" id="UP000276133">
    <property type="component" value="Unassembled WGS sequence"/>
</dbReference>
<dbReference type="GO" id="GO:0005737">
    <property type="term" value="C:cytoplasm"/>
    <property type="evidence" value="ECO:0007669"/>
    <property type="project" value="TreeGrafter"/>
</dbReference>
<organism evidence="2 3">
    <name type="scientific">Brachionus plicatilis</name>
    <name type="common">Marine rotifer</name>
    <name type="synonym">Brachionus muelleri</name>
    <dbReference type="NCBI Taxonomy" id="10195"/>
    <lineage>
        <taxon>Eukaryota</taxon>
        <taxon>Metazoa</taxon>
        <taxon>Spiralia</taxon>
        <taxon>Gnathifera</taxon>
        <taxon>Rotifera</taxon>
        <taxon>Eurotatoria</taxon>
        <taxon>Monogononta</taxon>
        <taxon>Pseudotrocha</taxon>
        <taxon>Ploima</taxon>
        <taxon>Brachionidae</taxon>
        <taxon>Brachionus</taxon>
    </lineage>
</organism>
<gene>
    <name evidence="2" type="ORF">BpHYR1_028306</name>
</gene>
<dbReference type="STRING" id="10195.A0A3M7R4J0"/>
<comment type="caution">
    <text evidence="2">The sequence shown here is derived from an EMBL/GenBank/DDBJ whole genome shotgun (WGS) entry which is preliminary data.</text>
</comment>
<proteinExistence type="inferred from homology"/>
<name>A0A3M7R4J0_BRAPC</name>
<sequence>MESISQSKGVKYDAKSVSKILENAIEQTIGSQTFDYKAVNGWIENIVEKCLSEMKEIYPGFKHIVTCVIMGKNGSGLHSSSSVFWDNYSDDSCTTRWESKTMNVIVTNYALSV</sequence>
<evidence type="ECO:0000313" key="2">
    <source>
        <dbReference type="EMBL" id="RNA18148.1"/>
    </source>
</evidence>
<dbReference type="Gene3D" id="3.30.1140.40">
    <property type="entry name" value="Tctex-1"/>
    <property type="match status" value="1"/>
</dbReference>
<dbReference type="GO" id="GO:0007018">
    <property type="term" value="P:microtubule-based movement"/>
    <property type="evidence" value="ECO:0007669"/>
    <property type="project" value="TreeGrafter"/>
</dbReference>
<dbReference type="OrthoDB" id="10059120at2759"/>
<dbReference type="InterPro" id="IPR038586">
    <property type="entry name" value="Tctex-1-like_sf"/>
</dbReference>
<accession>A0A3M7R4J0</accession>
<protein>
    <submittedName>
        <fullName evidence="2">Dynein light chain Tctex-type 1</fullName>
    </submittedName>
</protein>
<dbReference type="AlphaFoldDB" id="A0A3M7R4J0"/>
<reference evidence="2 3" key="1">
    <citation type="journal article" date="2018" name="Sci. Rep.">
        <title>Genomic signatures of local adaptation to the degree of environmental predictability in rotifers.</title>
        <authorList>
            <person name="Franch-Gras L."/>
            <person name="Hahn C."/>
            <person name="Garcia-Roger E.M."/>
            <person name="Carmona M.J."/>
            <person name="Serra M."/>
            <person name="Gomez A."/>
        </authorList>
    </citation>
    <scope>NUCLEOTIDE SEQUENCE [LARGE SCALE GENOMIC DNA]</scope>
    <source>
        <strain evidence="2">HYR1</strain>
    </source>
</reference>
<dbReference type="CDD" id="cd21455">
    <property type="entry name" value="DLC-like_DYNLT1_DYNLT3"/>
    <property type="match status" value="1"/>
</dbReference>
<dbReference type="InterPro" id="IPR005334">
    <property type="entry name" value="Tctex-1-like"/>
</dbReference>
<comment type="similarity">
    <text evidence="1">Belongs to the dynein light chain Tctex-type family.</text>
</comment>
<dbReference type="EMBL" id="REGN01004302">
    <property type="protein sequence ID" value="RNA18148.1"/>
    <property type="molecule type" value="Genomic_DNA"/>
</dbReference>
<dbReference type="GO" id="GO:0045505">
    <property type="term" value="F:dynein intermediate chain binding"/>
    <property type="evidence" value="ECO:0007669"/>
    <property type="project" value="TreeGrafter"/>
</dbReference>
<dbReference type="PANTHER" id="PTHR21255">
    <property type="entry name" value="T-COMPLEX-ASSOCIATED-TESTIS-EXPRESSED 1/ DYNEIN LIGHT CHAIN"/>
    <property type="match status" value="1"/>
</dbReference>
<dbReference type="PANTHER" id="PTHR21255:SF4">
    <property type="entry name" value="DYNEIN LIGHT CHAIN TCTEX-TYPE"/>
    <property type="match status" value="1"/>
</dbReference>
<evidence type="ECO:0000256" key="1">
    <source>
        <dbReference type="ARBA" id="ARBA00005361"/>
    </source>
</evidence>
<dbReference type="Pfam" id="PF03645">
    <property type="entry name" value="Tctex-1"/>
    <property type="match status" value="1"/>
</dbReference>